<gene>
    <name evidence="4" type="ORF">AB0I59_24730</name>
</gene>
<dbReference type="EMBL" id="JBFALK010000014">
    <property type="protein sequence ID" value="MEV0971822.1"/>
    <property type="molecule type" value="Genomic_DNA"/>
</dbReference>
<dbReference type="SUPFAM" id="SSF55729">
    <property type="entry name" value="Acyl-CoA N-acyltransferases (Nat)"/>
    <property type="match status" value="1"/>
</dbReference>
<dbReference type="PROSITE" id="PS51186">
    <property type="entry name" value="GNAT"/>
    <property type="match status" value="1"/>
</dbReference>
<feature type="domain" description="N-acetyltransferase" evidence="3">
    <location>
        <begin position="165"/>
        <end position="304"/>
    </location>
</feature>
<comment type="caution">
    <text evidence="4">The sequence shown here is derived from an EMBL/GenBank/DDBJ whole genome shotgun (WGS) entry which is preliminary data.</text>
</comment>
<proteinExistence type="predicted"/>
<dbReference type="InterPro" id="IPR050680">
    <property type="entry name" value="YpeA/RimI_acetyltransf"/>
</dbReference>
<keyword evidence="2" id="KW-0012">Acyltransferase</keyword>
<keyword evidence="5" id="KW-1185">Reference proteome</keyword>
<dbReference type="Proteomes" id="UP001551675">
    <property type="component" value="Unassembled WGS sequence"/>
</dbReference>
<name>A0ABV3GJL0_MICGL</name>
<dbReference type="Pfam" id="PF00583">
    <property type="entry name" value="Acetyltransf_1"/>
    <property type="match status" value="1"/>
</dbReference>
<evidence type="ECO:0000313" key="4">
    <source>
        <dbReference type="EMBL" id="MEV0971822.1"/>
    </source>
</evidence>
<dbReference type="InterPro" id="IPR016181">
    <property type="entry name" value="Acyl_CoA_acyltransferase"/>
</dbReference>
<evidence type="ECO:0000313" key="5">
    <source>
        <dbReference type="Proteomes" id="UP001551675"/>
    </source>
</evidence>
<dbReference type="CDD" id="cd04301">
    <property type="entry name" value="NAT_SF"/>
    <property type="match status" value="1"/>
</dbReference>
<evidence type="ECO:0000256" key="1">
    <source>
        <dbReference type="ARBA" id="ARBA00022679"/>
    </source>
</evidence>
<protein>
    <submittedName>
        <fullName evidence="4">GNAT family N-acetyltransferase</fullName>
    </submittedName>
</protein>
<evidence type="ECO:0000259" key="3">
    <source>
        <dbReference type="PROSITE" id="PS51186"/>
    </source>
</evidence>
<organism evidence="4 5">
    <name type="scientific">Microtetraspora glauca</name>
    <dbReference type="NCBI Taxonomy" id="1996"/>
    <lineage>
        <taxon>Bacteria</taxon>
        <taxon>Bacillati</taxon>
        <taxon>Actinomycetota</taxon>
        <taxon>Actinomycetes</taxon>
        <taxon>Streptosporangiales</taxon>
        <taxon>Streptosporangiaceae</taxon>
        <taxon>Microtetraspora</taxon>
    </lineage>
</organism>
<dbReference type="PANTHER" id="PTHR43420">
    <property type="entry name" value="ACETYLTRANSFERASE"/>
    <property type="match status" value="1"/>
</dbReference>
<dbReference type="InterPro" id="IPR000182">
    <property type="entry name" value="GNAT_dom"/>
</dbReference>
<sequence length="304" mass="34298">MTIAAELTMRPYSDADLPLLQRTFAEWIAVAGRCGYDHIGELPHRIYENLRGRRPVGELVHVWEHGGAIAGLAVNLRFGSAFDVFTAPSLRGTPAELEMLRVAYKTTGRLMGRDEPFVLTDLFDCDTTRAELLTRLGFARFRTWDHVNERDLAGPLAEPVPPGGFVLREARPEDAEQLAVARNHSFDEDWTGDLYRSAVMEKPGYDPGREIVAESPDGRIAAFTVYWTDDRNRIGHFEPVGTHREFQRMGLARAAMLYAMRRMAERGMTTVTVNHNAENLPAAGLYASLGFVRRHETYGFRKPY</sequence>
<dbReference type="Gene3D" id="3.40.630.30">
    <property type="match status" value="1"/>
</dbReference>
<keyword evidence="1" id="KW-0808">Transferase</keyword>
<reference evidence="4 5" key="1">
    <citation type="submission" date="2024-06" db="EMBL/GenBank/DDBJ databases">
        <title>The Natural Products Discovery Center: Release of the First 8490 Sequenced Strains for Exploring Actinobacteria Biosynthetic Diversity.</title>
        <authorList>
            <person name="Kalkreuter E."/>
            <person name="Kautsar S.A."/>
            <person name="Yang D."/>
            <person name="Bader C.D."/>
            <person name="Teijaro C.N."/>
            <person name="Fluegel L."/>
            <person name="Davis C.M."/>
            <person name="Simpson J.R."/>
            <person name="Lauterbach L."/>
            <person name="Steele A.D."/>
            <person name="Gui C."/>
            <person name="Meng S."/>
            <person name="Li G."/>
            <person name="Viehrig K."/>
            <person name="Ye F."/>
            <person name="Su P."/>
            <person name="Kiefer A.F."/>
            <person name="Nichols A."/>
            <person name="Cepeda A.J."/>
            <person name="Yan W."/>
            <person name="Fan B."/>
            <person name="Jiang Y."/>
            <person name="Adhikari A."/>
            <person name="Zheng C.-J."/>
            <person name="Schuster L."/>
            <person name="Cowan T.M."/>
            <person name="Smanski M.J."/>
            <person name="Chevrette M.G."/>
            <person name="De Carvalho L.P.S."/>
            <person name="Shen B."/>
        </authorList>
    </citation>
    <scope>NUCLEOTIDE SEQUENCE [LARGE SCALE GENOMIC DNA]</scope>
    <source>
        <strain evidence="4 5">NPDC050100</strain>
    </source>
</reference>
<evidence type="ECO:0000256" key="2">
    <source>
        <dbReference type="ARBA" id="ARBA00023315"/>
    </source>
</evidence>
<accession>A0ABV3GJL0</accession>
<dbReference type="RefSeq" id="WP_061253998.1">
    <property type="nucleotide sequence ID" value="NZ_JBFALK010000014.1"/>
</dbReference>